<name>A0A084G8N2_PSEDA</name>
<evidence type="ECO:0000313" key="3">
    <source>
        <dbReference type="Proteomes" id="UP000028545"/>
    </source>
</evidence>
<comment type="caution">
    <text evidence="2">The sequence shown here is derived from an EMBL/GenBank/DDBJ whole genome shotgun (WGS) entry which is preliminary data.</text>
</comment>
<feature type="compositionally biased region" description="Acidic residues" evidence="1">
    <location>
        <begin position="200"/>
        <end position="216"/>
    </location>
</feature>
<organism evidence="2 3">
    <name type="scientific">Pseudallescheria apiosperma</name>
    <name type="common">Scedosporium apiospermum</name>
    <dbReference type="NCBI Taxonomy" id="563466"/>
    <lineage>
        <taxon>Eukaryota</taxon>
        <taxon>Fungi</taxon>
        <taxon>Dikarya</taxon>
        <taxon>Ascomycota</taxon>
        <taxon>Pezizomycotina</taxon>
        <taxon>Sordariomycetes</taxon>
        <taxon>Hypocreomycetidae</taxon>
        <taxon>Microascales</taxon>
        <taxon>Microascaceae</taxon>
        <taxon>Scedosporium</taxon>
    </lineage>
</organism>
<dbReference type="Proteomes" id="UP000028545">
    <property type="component" value="Unassembled WGS sequence"/>
</dbReference>
<feature type="region of interest" description="Disordered" evidence="1">
    <location>
        <begin position="194"/>
        <end position="226"/>
    </location>
</feature>
<keyword evidence="3" id="KW-1185">Reference proteome</keyword>
<dbReference type="VEuPathDB" id="FungiDB:SAPIO_CDS4313"/>
<dbReference type="HOGENOM" id="CLU_046577_0_0_1"/>
<dbReference type="OrthoDB" id="5365129at2759"/>
<dbReference type="KEGG" id="sapo:SAPIO_CDS4313"/>
<dbReference type="EMBL" id="JOWA01000091">
    <property type="protein sequence ID" value="KEZ43694.1"/>
    <property type="molecule type" value="Genomic_DNA"/>
</dbReference>
<dbReference type="AlphaFoldDB" id="A0A084G8N2"/>
<accession>A0A084G8N2</accession>
<sequence length="355" mass="39222">MAVVGNTILNIIGVGIGGIASIPALTSFFPPPQVENVALFDVNGDFIGKASSNEGIEAGGFRRLEVPGAKSPVYLKLKASGHNAVCIAWIHMTASTTDFRTWNAGPAISCGVPWYHSPAIFPGSDFEPPCMWMSDDGRFIDGMSARLLDFSFPGSQDASALAQQWEEHPETLCRAPARQQFYNSTQMPGCVPFYPPTMPDEQETELGNDNPDDEPQDQGLPEIPELVGTSNRLLRRQFIARREAVIEARKNAKREGQVCTDNLGSWGPDFISLSEMLYCDMCEKNLWPVCGDSVDMEEHPEAGMSGQGVTENCFDLGKREMRLSTLAVRDLDLRTTADIRKTWKNVDLWKKKRSI</sequence>
<gene>
    <name evidence="2" type="ORF">SAPIO_CDS4313</name>
</gene>
<protein>
    <submittedName>
        <fullName evidence="2">Uncharacterized protein</fullName>
    </submittedName>
</protein>
<reference evidence="2 3" key="1">
    <citation type="journal article" date="2014" name="Genome Announc.">
        <title>Draft genome sequence of the pathogenic fungus Scedosporium apiospermum.</title>
        <authorList>
            <person name="Vandeputte P."/>
            <person name="Ghamrawi S."/>
            <person name="Rechenmann M."/>
            <person name="Iltis A."/>
            <person name="Giraud S."/>
            <person name="Fleury M."/>
            <person name="Thornton C."/>
            <person name="Delhaes L."/>
            <person name="Meyer W."/>
            <person name="Papon N."/>
            <person name="Bouchara J.P."/>
        </authorList>
    </citation>
    <scope>NUCLEOTIDE SEQUENCE [LARGE SCALE GENOMIC DNA]</scope>
    <source>
        <strain evidence="2 3">IHEM 14462</strain>
    </source>
</reference>
<proteinExistence type="predicted"/>
<dbReference type="GeneID" id="27723385"/>
<evidence type="ECO:0000313" key="2">
    <source>
        <dbReference type="EMBL" id="KEZ43694.1"/>
    </source>
</evidence>
<dbReference type="RefSeq" id="XP_016643493.1">
    <property type="nucleotide sequence ID" value="XM_016786891.1"/>
</dbReference>
<evidence type="ECO:0000256" key="1">
    <source>
        <dbReference type="SAM" id="MobiDB-lite"/>
    </source>
</evidence>